<dbReference type="GO" id="GO:0032044">
    <property type="term" value="C:DSIF complex"/>
    <property type="evidence" value="ECO:0007669"/>
    <property type="project" value="TreeGrafter"/>
</dbReference>
<gene>
    <name evidence="5" type="ORF">L484_017018</name>
</gene>
<dbReference type="PANTHER" id="PTHR11125:SF8">
    <property type="entry name" value="PROTEIN RNA-DIRECTED DNA METHYLATION 3"/>
    <property type="match status" value="1"/>
</dbReference>
<dbReference type="AlphaFoldDB" id="W9RKV2"/>
<dbReference type="InterPro" id="IPR036735">
    <property type="entry name" value="NGN_dom_sf"/>
</dbReference>
<dbReference type="Gene3D" id="3.30.70.940">
    <property type="entry name" value="NusG, N-terminal domain"/>
    <property type="match status" value="1"/>
</dbReference>
<dbReference type="STRING" id="981085.W9RKV2"/>
<dbReference type="InterPro" id="IPR039385">
    <property type="entry name" value="NGN_Euk"/>
</dbReference>
<dbReference type="GO" id="GO:0006368">
    <property type="term" value="P:transcription elongation by RNA polymerase II"/>
    <property type="evidence" value="ECO:0007669"/>
    <property type="project" value="TreeGrafter"/>
</dbReference>
<keyword evidence="6" id="KW-1185">Reference proteome</keyword>
<feature type="region of interest" description="Disordered" evidence="1">
    <location>
        <begin position="1"/>
        <end position="26"/>
    </location>
</feature>
<dbReference type="Proteomes" id="UP000030645">
    <property type="component" value="Unassembled WGS sequence"/>
</dbReference>
<evidence type="ECO:0000259" key="3">
    <source>
        <dbReference type="Pfam" id="PF23037"/>
    </source>
</evidence>
<dbReference type="InterPro" id="IPR057936">
    <property type="entry name" value="KOWx_Spt5"/>
</dbReference>
<evidence type="ECO:0000256" key="1">
    <source>
        <dbReference type="SAM" id="MobiDB-lite"/>
    </source>
</evidence>
<dbReference type="PANTHER" id="PTHR11125">
    <property type="entry name" value="SUPPRESSOR OF TY 5"/>
    <property type="match status" value="1"/>
</dbReference>
<dbReference type="InterPro" id="IPR014722">
    <property type="entry name" value="Rib_uL2_dom2"/>
</dbReference>
<evidence type="ECO:0000259" key="2">
    <source>
        <dbReference type="Pfam" id="PF03439"/>
    </source>
</evidence>
<dbReference type="CDD" id="cd09888">
    <property type="entry name" value="NGN_Euk"/>
    <property type="match status" value="1"/>
</dbReference>
<dbReference type="EMBL" id="KE345237">
    <property type="protein sequence ID" value="EXB96170.1"/>
    <property type="molecule type" value="Genomic_DNA"/>
</dbReference>
<dbReference type="Gene3D" id="2.30.30.30">
    <property type="match status" value="1"/>
</dbReference>
<dbReference type="eggNOG" id="KOG1999">
    <property type="taxonomic scope" value="Eukaryota"/>
</dbReference>
<dbReference type="InterPro" id="IPR005100">
    <property type="entry name" value="NGN-domain"/>
</dbReference>
<protein>
    <submittedName>
        <fullName evidence="5">Uncharacterized protein</fullName>
    </submittedName>
</protein>
<dbReference type="InterPro" id="IPR041973">
    <property type="entry name" value="KOW_Spt5_1"/>
</dbReference>
<feature type="domain" description="NGN" evidence="2">
    <location>
        <begin position="77"/>
        <end position="160"/>
    </location>
</feature>
<accession>W9RKV2</accession>
<evidence type="ECO:0000313" key="5">
    <source>
        <dbReference type="EMBL" id="EXB96170.1"/>
    </source>
</evidence>
<proteinExistence type="predicted"/>
<dbReference type="GO" id="GO:0003729">
    <property type="term" value="F:mRNA binding"/>
    <property type="evidence" value="ECO:0007669"/>
    <property type="project" value="TreeGrafter"/>
</dbReference>
<evidence type="ECO:0000313" key="6">
    <source>
        <dbReference type="Proteomes" id="UP000030645"/>
    </source>
</evidence>
<feature type="domain" description="Spt5 KOWx" evidence="3">
    <location>
        <begin position="340"/>
        <end position="389"/>
    </location>
</feature>
<dbReference type="Pfam" id="PF23037">
    <property type="entry name" value="KOWx_SPT5"/>
    <property type="match status" value="1"/>
</dbReference>
<sequence length="445" mass="50158">MEEDLDSGPKVNSVPGNSYSIPVIPKEEEMDEEEFDKMMEERYKNSSAFFTYAENNHENKTSIDRNLTMPSEKDPIIWKVKCAVGRERYLAFCLMQKYADLKSIGTKLHIVSAISVEHVKGFIFIEADKQPDINEACNGIGGVYASRVMPVPRNEVSRLLSVRSEYNEISVGMWARVKNGKYKGDLGQVVAVNNSRKRATVKLIPRIDLLAMTEKYGGGITAKRTSNPAPRLISSSELEEFRPLIQTKRDQDTGKVFEVLDGMMIKDGFLFKKIPIDSLSCWNVVPSEEEILKFRTSENNESDNAEWLSQLYGERKKKKVNNDVRMQGKGESSSGPISTNSFEVHGLVCFGRKDFGVIIGMEKDDSYKILKEGLDSPLVVTVQQSELKSGPSKMKFTALDHRMKSICVNDTVKVTEGPFELVVAIIFATTIVANELLQLFRRVHR</sequence>
<dbReference type="Pfam" id="PF23042">
    <property type="entry name" value="KOW1_SPT5"/>
    <property type="match status" value="1"/>
</dbReference>
<name>W9RKV2_9ROSA</name>
<dbReference type="GO" id="GO:0032784">
    <property type="term" value="P:regulation of DNA-templated transcription elongation"/>
    <property type="evidence" value="ECO:0007669"/>
    <property type="project" value="InterPro"/>
</dbReference>
<dbReference type="GO" id="GO:0006357">
    <property type="term" value="P:regulation of transcription by RNA polymerase II"/>
    <property type="evidence" value="ECO:0007669"/>
    <property type="project" value="InterPro"/>
</dbReference>
<dbReference type="InterPro" id="IPR039659">
    <property type="entry name" value="SPT5"/>
</dbReference>
<feature type="domain" description="Spt5 KOW" evidence="4">
    <location>
        <begin position="169"/>
        <end position="294"/>
    </location>
</feature>
<reference evidence="6" key="1">
    <citation type="submission" date="2013-01" db="EMBL/GenBank/DDBJ databases">
        <title>Draft Genome Sequence of a Mulberry Tree, Morus notabilis C.K. Schneid.</title>
        <authorList>
            <person name="He N."/>
            <person name="Zhao S."/>
        </authorList>
    </citation>
    <scope>NUCLEOTIDE SEQUENCE</scope>
</reference>
<organism evidence="5 6">
    <name type="scientific">Morus notabilis</name>
    <dbReference type="NCBI Taxonomy" id="981085"/>
    <lineage>
        <taxon>Eukaryota</taxon>
        <taxon>Viridiplantae</taxon>
        <taxon>Streptophyta</taxon>
        <taxon>Embryophyta</taxon>
        <taxon>Tracheophyta</taxon>
        <taxon>Spermatophyta</taxon>
        <taxon>Magnoliopsida</taxon>
        <taxon>eudicotyledons</taxon>
        <taxon>Gunneridae</taxon>
        <taxon>Pentapetalae</taxon>
        <taxon>rosids</taxon>
        <taxon>fabids</taxon>
        <taxon>Rosales</taxon>
        <taxon>Moraceae</taxon>
        <taxon>Moreae</taxon>
        <taxon>Morus</taxon>
    </lineage>
</organism>
<evidence type="ECO:0000259" key="4">
    <source>
        <dbReference type="Pfam" id="PF23042"/>
    </source>
</evidence>
<dbReference type="CDD" id="cd06081">
    <property type="entry name" value="KOW_Spt5_1"/>
    <property type="match status" value="1"/>
</dbReference>
<dbReference type="Pfam" id="PF03439">
    <property type="entry name" value="Spt5-NGN"/>
    <property type="match status" value="1"/>
</dbReference>